<proteinExistence type="predicted"/>
<accession>A0A1E5XKS9</accession>
<dbReference type="Proteomes" id="UP000095463">
    <property type="component" value="Unassembled WGS sequence"/>
</dbReference>
<dbReference type="InterPro" id="IPR006315">
    <property type="entry name" value="OM_autotransptr_brl_dom"/>
</dbReference>
<evidence type="ECO:0000313" key="3">
    <source>
        <dbReference type="Proteomes" id="UP000095463"/>
    </source>
</evidence>
<dbReference type="GO" id="GO:0019867">
    <property type="term" value="C:outer membrane"/>
    <property type="evidence" value="ECO:0007669"/>
    <property type="project" value="InterPro"/>
</dbReference>
<dbReference type="Pfam" id="PF03797">
    <property type="entry name" value="Autotransporter"/>
    <property type="match status" value="1"/>
</dbReference>
<dbReference type="SUPFAM" id="SSF103515">
    <property type="entry name" value="Autotransporter"/>
    <property type="match status" value="1"/>
</dbReference>
<evidence type="ECO:0000313" key="2">
    <source>
        <dbReference type="EMBL" id="OEO29198.1"/>
    </source>
</evidence>
<organism evidence="2 3">
    <name type="scientific">Devosia insulae DS-56</name>
    <dbReference type="NCBI Taxonomy" id="1116389"/>
    <lineage>
        <taxon>Bacteria</taxon>
        <taxon>Pseudomonadati</taxon>
        <taxon>Pseudomonadota</taxon>
        <taxon>Alphaproteobacteria</taxon>
        <taxon>Hyphomicrobiales</taxon>
        <taxon>Devosiaceae</taxon>
        <taxon>Devosia</taxon>
    </lineage>
</organism>
<sequence>MAVELSLAVALAPARAADVDISTSTTTGVDLNLYAGTTVDILSGVSVSNTLGGPTVSGTGTWTLGNHGTVSGQIKLDGAGSTVTNAGLLSGGNTITLLGGGTVVNELGATINATSSGISIGKFPSGGNPGVGPGVVVNSGTITQVVAGGDLVLLQFGGSVTNTATGVITGNSSGNAVSIGQGTERTVINSGSIINTRQTGNSTGVFVQGGPSTITNTAGAIIRGGFNGVYASATGVLTFSNAGTIESTGSSANSKAVEATGGGTFLNSGTIRSAAGDGLYLNATGTVTNSGTITGAVNAINFNGGSTRTLKLDTGSALNGLVKGGTGTDNLILLGAGSESLAKFLNFETLSMQGSAWALNDAGSFSTSAEVQAGVLTVAGTLTSPAIDIRALGTVRGTGTLAGAVNNAGTIDLTAGTLHVTGTYANGGTGVLQVGVTPAAASGVLAVSGVATLSGGSVRALTAPGVYTVGSGYMVLTAASVVGGFGGVVDDSAFLQFVLDYDTPGEVWLRVSAIANLPAIAETPNQLATATALQALPSSPLFDAVVPLNAADALEAFDDLSGEVHASLLRPLTAASRHPRDAAFDRLDAAFAALAESQVGARNIWARGYGGAGAVEGDGNAAGFDFGSGGLLVGADGLVSREVFLGVLAGIGGVAVDLPARDSRAEAASYQLGLYGGAALGEVRLAFGAALGSNQVSMTRTPSFTGFSETVTADYATTTAQLFGELGYAFELGEVTLTPFARAALIGQSGGRYAESGGDAALSGASAAIGATVLTAGLKAARRFVLDDGLVVAARGSIALQRTTGDQPTATHGFAGGALFTVDGARLGDTALLLEAGLGTELAPGVSLDLGYQGQLGSAQSAQAVKLTLSGKF</sequence>
<feature type="domain" description="Autotransporter" evidence="1">
    <location>
        <begin position="597"/>
        <end position="873"/>
    </location>
</feature>
<dbReference type="SMART" id="SM00869">
    <property type="entry name" value="Autotransporter"/>
    <property type="match status" value="1"/>
</dbReference>
<comment type="caution">
    <text evidence="2">The sequence shown here is derived from an EMBL/GenBank/DDBJ whole genome shotgun (WGS) entry which is preliminary data.</text>
</comment>
<dbReference type="AlphaFoldDB" id="A0A1E5XKS9"/>
<reference evidence="2 3" key="1">
    <citation type="journal article" date="2015" name="Genome Announc.">
        <title>Genome Assemblies of Three Soil-Associated Devosia species: D. insulae, D. limi, and D. soli.</title>
        <authorList>
            <person name="Hassan Y.I."/>
            <person name="Lepp D."/>
            <person name="Zhou T."/>
        </authorList>
    </citation>
    <scope>NUCLEOTIDE SEQUENCE [LARGE SCALE GENOMIC DNA]</scope>
    <source>
        <strain evidence="2 3">DS-56</strain>
    </source>
</reference>
<dbReference type="NCBIfam" id="TIGR01414">
    <property type="entry name" value="autotrans_barl"/>
    <property type="match status" value="1"/>
</dbReference>
<dbReference type="Gene3D" id="2.40.128.130">
    <property type="entry name" value="Autotransporter beta-domain"/>
    <property type="match status" value="1"/>
</dbReference>
<gene>
    <name evidence="2" type="ORF">VW23_002345</name>
</gene>
<keyword evidence="3" id="KW-1185">Reference proteome</keyword>
<dbReference type="EMBL" id="LAJE02000312">
    <property type="protein sequence ID" value="OEO29198.1"/>
    <property type="molecule type" value="Genomic_DNA"/>
</dbReference>
<name>A0A1E5XKS9_9HYPH</name>
<dbReference type="InterPro" id="IPR036709">
    <property type="entry name" value="Autotransporte_beta_dom_sf"/>
</dbReference>
<dbReference type="InterPro" id="IPR005546">
    <property type="entry name" value="Autotransporte_beta"/>
</dbReference>
<dbReference type="PROSITE" id="PS51208">
    <property type="entry name" value="AUTOTRANSPORTER"/>
    <property type="match status" value="1"/>
</dbReference>
<protein>
    <recommendedName>
        <fullName evidence="1">Autotransporter domain-containing protein</fullName>
    </recommendedName>
</protein>
<evidence type="ECO:0000259" key="1">
    <source>
        <dbReference type="PROSITE" id="PS51208"/>
    </source>
</evidence>